<dbReference type="InterPro" id="IPR052595">
    <property type="entry name" value="LRRC69/RLP"/>
</dbReference>
<dbReference type="InterPro" id="IPR001611">
    <property type="entry name" value="Leu-rich_rpt"/>
</dbReference>
<dbReference type="InterPro" id="IPR032675">
    <property type="entry name" value="LRR_dom_sf"/>
</dbReference>
<evidence type="ECO:0008006" key="4">
    <source>
        <dbReference type="Google" id="ProtNLM"/>
    </source>
</evidence>
<name>A0A6D2IRN3_9BRAS</name>
<accession>A0A6D2IRN3</accession>
<dbReference type="Proteomes" id="UP000467841">
    <property type="component" value="Unassembled WGS sequence"/>
</dbReference>
<dbReference type="Pfam" id="PF00560">
    <property type="entry name" value="LRR_1"/>
    <property type="match status" value="2"/>
</dbReference>
<organism evidence="2 3">
    <name type="scientific">Microthlaspi erraticum</name>
    <dbReference type="NCBI Taxonomy" id="1685480"/>
    <lineage>
        <taxon>Eukaryota</taxon>
        <taxon>Viridiplantae</taxon>
        <taxon>Streptophyta</taxon>
        <taxon>Embryophyta</taxon>
        <taxon>Tracheophyta</taxon>
        <taxon>Spermatophyta</taxon>
        <taxon>Magnoliopsida</taxon>
        <taxon>eudicotyledons</taxon>
        <taxon>Gunneridae</taxon>
        <taxon>Pentapetalae</taxon>
        <taxon>rosids</taxon>
        <taxon>malvids</taxon>
        <taxon>Brassicales</taxon>
        <taxon>Brassicaceae</taxon>
        <taxon>Coluteocarpeae</taxon>
        <taxon>Microthlaspi</taxon>
    </lineage>
</organism>
<proteinExistence type="predicted"/>
<dbReference type="Gene3D" id="3.80.10.10">
    <property type="entry name" value="Ribonuclease Inhibitor"/>
    <property type="match status" value="2"/>
</dbReference>
<dbReference type="PANTHER" id="PTHR48057">
    <property type="entry name" value="LEUCINE-RICH REPEAT SERINE/THREONINE-PROTEIN KINASE 1"/>
    <property type="match status" value="1"/>
</dbReference>
<protein>
    <recommendedName>
        <fullName evidence="4">Leucine-rich repeat-containing N-terminal plant-type domain-containing protein</fullName>
    </recommendedName>
</protein>
<dbReference type="AlphaFoldDB" id="A0A6D2IRN3"/>
<dbReference type="PANTHER" id="PTHR48057:SF29">
    <property type="entry name" value="OS02G0609900 PROTEIN"/>
    <property type="match status" value="1"/>
</dbReference>
<dbReference type="EMBL" id="CACVBM020001129">
    <property type="protein sequence ID" value="CAA7033142.1"/>
    <property type="molecule type" value="Genomic_DNA"/>
</dbReference>
<gene>
    <name evidence="2" type="ORF">MERR_LOCUS20377</name>
    <name evidence="1" type="ORF">MERR_LOCUS6245</name>
</gene>
<sequence>MNRLTGSFPLVQNLTKLSIIGLFGNYFSGTIPSSVFTMPFLSYLNLSENNFNGSIEVPNSSSSSSLEVMHLGLNHFEGKILEPISKLTNLKTLDLSFLKTSHPIELSLFSSFKSLLYLKLSGDSISPASLSSDSYLPLSLEVLFLQQCDIREFPDILMTLRNLVVIDMSSNRIKGKIPEWLWSLPHLKSVVVTDNLFDGFQGSAKNLVNSSVQYLGLESNHFKGTLPHLPHSLISFSARNNSFRGDIPLSICNRRSLAVLDLSYNNFTGPVRKCLSKLTIVSLRRTTWKEVFQTLSMPVPLS</sequence>
<reference evidence="2 3" key="1">
    <citation type="submission" date="2020-01" db="EMBL/GenBank/DDBJ databases">
        <authorList>
            <person name="Mishra B."/>
        </authorList>
    </citation>
    <scope>NUCLEOTIDE SEQUENCE [LARGE SCALE GENOMIC DNA]</scope>
</reference>
<dbReference type="EMBL" id="CACVBM020000436">
    <property type="protein sequence ID" value="CAA7019010.1"/>
    <property type="molecule type" value="Genomic_DNA"/>
</dbReference>
<dbReference type="SUPFAM" id="SSF52047">
    <property type="entry name" value="RNI-like"/>
    <property type="match status" value="1"/>
</dbReference>
<evidence type="ECO:0000313" key="1">
    <source>
        <dbReference type="EMBL" id="CAA7019010.1"/>
    </source>
</evidence>
<evidence type="ECO:0000313" key="3">
    <source>
        <dbReference type="Proteomes" id="UP000467841"/>
    </source>
</evidence>
<dbReference type="FunFam" id="3.80.10.10:FF:001366">
    <property type="entry name" value="Receptor like protein 39"/>
    <property type="match status" value="1"/>
</dbReference>
<evidence type="ECO:0000313" key="2">
    <source>
        <dbReference type="EMBL" id="CAA7033142.1"/>
    </source>
</evidence>
<keyword evidence="3" id="KW-1185">Reference proteome</keyword>
<dbReference type="OrthoDB" id="442066at2759"/>